<reference evidence="3" key="1">
    <citation type="journal article" date="2020" name="Stud. Mycol.">
        <title>101 Dothideomycetes genomes: a test case for predicting lifestyles and emergence of pathogens.</title>
        <authorList>
            <person name="Haridas S."/>
            <person name="Albert R."/>
            <person name="Binder M."/>
            <person name="Bloem J."/>
            <person name="Labutti K."/>
            <person name="Salamov A."/>
            <person name="Andreopoulos B."/>
            <person name="Baker S."/>
            <person name="Barry K."/>
            <person name="Bills G."/>
            <person name="Bluhm B."/>
            <person name="Cannon C."/>
            <person name="Castanera R."/>
            <person name="Culley D."/>
            <person name="Daum C."/>
            <person name="Ezra D."/>
            <person name="Gonzalez J."/>
            <person name="Henrissat B."/>
            <person name="Kuo A."/>
            <person name="Liang C."/>
            <person name="Lipzen A."/>
            <person name="Lutzoni F."/>
            <person name="Magnuson J."/>
            <person name="Mondo S."/>
            <person name="Nolan M."/>
            <person name="Ohm R."/>
            <person name="Pangilinan J."/>
            <person name="Park H.-J."/>
            <person name="Ramirez L."/>
            <person name="Alfaro M."/>
            <person name="Sun H."/>
            <person name="Tritt A."/>
            <person name="Yoshinaga Y."/>
            <person name="Zwiers L.-H."/>
            <person name="Turgeon B."/>
            <person name="Goodwin S."/>
            <person name="Spatafora J."/>
            <person name="Crous P."/>
            <person name="Grigoriev I."/>
        </authorList>
    </citation>
    <scope>NUCLEOTIDE SEQUENCE</scope>
    <source>
        <strain evidence="3">CBS 107.79</strain>
    </source>
</reference>
<keyword evidence="3" id="KW-0315">Glutamine amidotransferase</keyword>
<dbReference type="Pfam" id="PF01965">
    <property type="entry name" value="DJ-1_PfpI"/>
    <property type="match status" value="1"/>
</dbReference>
<evidence type="ECO:0000259" key="2">
    <source>
        <dbReference type="Pfam" id="PF01965"/>
    </source>
</evidence>
<dbReference type="OrthoDB" id="543156at2759"/>
<dbReference type="CDD" id="cd03139">
    <property type="entry name" value="GATase1_PfpI_2"/>
    <property type="match status" value="1"/>
</dbReference>
<keyword evidence="1" id="KW-0732">Signal</keyword>
<evidence type="ECO:0000313" key="3">
    <source>
        <dbReference type="EMBL" id="KAF1967954.1"/>
    </source>
</evidence>
<proteinExistence type="predicted"/>
<keyword evidence="3" id="KW-0808">Transferase</keyword>
<dbReference type="AlphaFoldDB" id="A0A6A5UTD7"/>
<dbReference type="EMBL" id="ML976726">
    <property type="protein sequence ID" value="KAF1967954.1"/>
    <property type="molecule type" value="Genomic_DNA"/>
</dbReference>
<gene>
    <name evidence="3" type="ORF">BU23DRAFT_280254</name>
</gene>
<dbReference type="Gene3D" id="3.40.50.880">
    <property type="match status" value="1"/>
</dbReference>
<keyword evidence="4" id="KW-1185">Reference proteome</keyword>
<dbReference type="PANTHER" id="PTHR43130:SF15">
    <property type="entry name" value="THIJ_PFPI FAMILY PROTEIN (AFU_ORTHOLOGUE AFUA_5G14240)"/>
    <property type="match status" value="1"/>
</dbReference>
<name>A0A6A5UTD7_9PLEO</name>
<dbReference type="InterPro" id="IPR002818">
    <property type="entry name" value="DJ-1/PfpI"/>
</dbReference>
<feature type="signal peptide" evidence="1">
    <location>
        <begin position="1"/>
        <end position="22"/>
    </location>
</feature>
<accession>A0A6A5UTD7</accession>
<evidence type="ECO:0000256" key="1">
    <source>
        <dbReference type="SAM" id="SignalP"/>
    </source>
</evidence>
<sequence>MVARRIWNALLTGISMVQLGYAQIPASSPDAPHYETVSNVTSPLSIGYIIFPGFTPLDVFGPLELLFQLSGTIPLTLSTISFTTGPVGARSPRPFTQYPSPTPFDPIHVLNPQIIATHTFATAPPLDVIIVPGGTGDFVLDNANDTSIEHFLASRFEAAQYVLSVCVGATTLARAGLLSGRRATTNKRAWAWATHPRHGENITWVPNARWVEDGKVWTSSGVAAGIDMMWAFIGHLWGEEVANRTVNGVEYTPHADKRWDAFAVVHDVPGADRNKSLTDCVRPAGW</sequence>
<dbReference type="SUPFAM" id="SSF52317">
    <property type="entry name" value="Class I glutamine amidotransferase-like"/>
    <property type="match status" value="1"/>
</dbReference>
<dbReference type="GO" id="GO:0016740">
    <property type="term" value="F:transferase activity"/>
    <property type="evidence" value="ECO:0007669"/>
    <property type="project" value="UniProtKB-KW"/>
</dbReference>
<organism evidence="3 4">
    <name type="scientific">Bimuria novae-zelandiae CBS 107.79</name>
    <dbReference type="NCBI Taxonomy" id="1447943"/>
    <lineage>
        <taxon>Eukaryota</taxon>
        <taxon>Fungi</taxon>
        <taxon>Dikarya</taxon>
        <taxon>Ascomycota</taxon>
        <taxon>Pezizomycotina</taxon>
        <taxon>Dothideomycetes</taxon>
        <taxon>Pleosporomycetidae</taxon>
        <taxon>Pleosporales</taxon>
        <taxon>Massarineae</taxon>
        <taxon>Didymosphaeriaceae</taxon>
        <taxon>Bimuria</taxon>
    </lineage>
</organism>
<feature type="domain" description="DJ-1/PfpI" evidence="2">
    <location>
        <begin position="125"/>
        <end position="232"/>
    </location>
</feature>
<dbReference type="InterPro" id="IPR052158">
    <property type="entry name" value="INH-QAR"/>
</dbReference>
<dbReference type="Proteomes" id="UP000800036">
    <property type="component" value="Unassembled WGS sequence"/>
</dbReference>
<dbReference type="PANTHER" id="PTHR43130">
    <property type="entry name" value="ARAC-FAMILY TRANSCRIPTIONAL REGULATOR"/>
    <property type="match status" value="1"/>
</dbReference>
<feature type="chain" id="PRO_5025545635" evidence="1">
    <location>
        <begin position="23"/>
        <end position="286"/>
    </location>
</feature>
<evidence type="ECO:0000313" key="4">
    <source>
        <dbReference type="Proteomes" id="UP000800036"/>
    </source>
</evidence>
<dbReference type="InterPro" id="IPR029062">
    <property type="entry name" value="Class_I_gatase-like"/>
</dbReference>
<protein>
    <submittedName>
        <fullName evidence="3">Class I glutamine amidotransferase-like protein</fullName>
    </submittedName>
</protein>